<dbReference type="PIRSF" id="PIRSF004848">
    <property type="entry name" value="YBL036c_PLPDEIII"/>
    <property type="match status" value="1"/>
</dbReference>
<evidence type="ECO:0000256" key="2">
    <source>
        <dbReference type="HAMAP-Rule" id="MF_02087"/>
    </source>
</evidence>
<evidence type="ECO:0000313" key="6">
    <source>
        <dbReference type="EMBL" id="ALO45083.1"/>
    </source>
</evidence>
<dbReference type="SUPFAM" id="SSF51419">
    <property type="entry name" value="PLP-binding barrel"/>
    <property type="match status" value="1"/>
</dbReference>
<dbReference type="InterPro" id="IPR011078">
    <property type="entry name" value="PyrdxlP_homeostasis"/>
</dbReference>
<evidence type="ECO:0000256" key="3">
    <source>
        <dbReference type="PIRSR" id="PIRSR004848-1"/>
    </source>
</evidence>
<comment type="cofactor">
    <cofactor evidence="3">
        <name>pyridoxal 5'-phosphate</name>
        <dbReference type="ChEBI" id="CHEBI:597326"/>
    </cofactor>
</comment>
<dbReference type="GO" id="GO:0030170">
    <property type="term" value="F:pyridoxal phosphate binding"/>
    <property type="evidence" value="ECO:0007669"/>
    <property type="project" value="UniProtKB-UniRule"/>
</dbReference>
<dbReference type="AlphaFoldDB" id="A0A0S2K9R0"/>
<dbReference type="HAMAP" id="MF_02087">
    <property type="entry name" value="PLP_homeostasis"/>
    <property type="match status" value="1"/>
</dbReference>
<dbReference type="KEGG" id="pspi:PS2015_396"/>
<feature type="modified residue" description="N6-(pyridoxal phosphate)lysine" evidence="2 3">
    <location>
        <position position="63"/>
    </location>
</feature>
<dbReference type="CDD" id="cd06824">
    <property type="entry name" value="PLPDE_III_Yggs_like"/>
    <property type="match status" value="1"/>
</dbReference>
<evidence type="ECO:0000256" key="1">
    <source>
        <dbReference type="ARBA" id="ARBA00022898"/>
    </source>
</evidence>
<keyword evidence="1 2" id="KW-0663">Pyridoxal phosphate</keyword>
<gene>
    <name evidence="6" type="ORF">PS2015_396</name>
</gene>
<evidence type="ECO:0000256" key="4">
    <source>
        <dbReference type="RuleBase" id="RU004514"/>
    </source>
</evidence>
<dbReference type="InterPro" id="IPR001608">
    <property type="entry name" value="Ala_racemase_N"/>
</dbReference>
<feature type="domain" description="Alanine racemase N-terminal" evidence="5">
    <location>
        <begin position="47"/>
        <end position="259"/>
    </location>
</feature>
<dbReference type="Proteomes" id="UP000065641">
    <property type="component" value="Chromosome"/>
</dbReference>
<organism evidence="6 7">
    <name type="scientific">Pseudohongiella spirulinae</name>
    <dbReference type="NCBI Taxonomy" id="1249552"/>
    <lineage>
        <taxon>Bacteria</taxon>
        <taxon>Pseudomonadati</taxon>
        <taxon>Pseudomonadota</taxon>
        <taxon>Gammaproteobacteria</taxon>
        <taxon>Pseudomonadales</taxon>
        <taxon>Pseudohongiellaceae</taxon>
        <taxon>Pseudohongiella</taxon>
    </lineage>
</organism>
<accession>A0A0S2K9R0</accession>
<evidence type="ECO:0000313" key="7">
    <source>
        <dbReference type="Proteomes" id="UP000065641"/>
    </source>
</evidence>
<keyword evidence="7" id="KW-1185">Reference proteome</keyword>
<dbReference type="STRING" id="1249552.PS2015_396"/>
<dbReference type="PATRIC" id="fig|1249552.3.peg.402"/>
<dbReference type="Gene3D" id="3.20.20.10">
    <property type="entry name" value="Alanine racemase"/>
    <property type="match status" value="1"/>
</dbReference>
<dbReference type="FunFam" id="3.20.20.10:FF:000018">
    <property type="entry name" value="Pyridoxal phosphate homeostasis protein"/>
    <property type="match status" value="1"/>
</dbReference>
<proteinExistence type="inferred from homology"/>
<sequence length="263" mass="29852">MHDRRKQKSRIYNPTQMLARHASIAVMSDTIKNRYQQLLDELARQESIAGRLPGSVHLLAVSKTHGPEKIREAWQAGARQFGENYVQEALDKISVLSEPGTDTPDIVWHFIGPIQSNKTRDIAEHFDWVHSVDRLKIARRLNEQRPADMPPLNICVQVNLSHEDSKSGVDINDVDALCQQIAEQMPRLKIRGLMAIPAPSTEYEIQRQTFHPLKVLFDKLRVRYPDMDTLSMGMSDDYPAAIAEGATMIRIGTAIFGHRERPA</sequence>
<dbReference type="Pfam" id="PF01168">
    <property type="entry name" value="Ala_racemase_N"/>
    <property type="match status" value="1"/>
</dbReference>
<comment type="function">
    <text evidence="2">Pyridoxal 5'-phosphate (PLP)-binding protein, which is involved in PLP homeostasis.</text>
</comment>
<dbReference type="PANTHER" id="PTHR10146:SF14">
    <property type="entry name" value="PYRIDOXAL PHOSPHATE HOMEOSTASIS PROTEIN"/>
    <property type="match status" value="1"/>
</dbReference>
<name>A0A0S2K9R0_9GAMM</name>
<dbReference type="NCBIfam" id="TIGR00044">
    <property type="entry name" value="YggS family pyridoxal phosphate-dependent enzyme"/>
    <property type="match status" value="1"/>
</dbReference>
<reference evidence="6 7" key="1">
    <citation type="submission" date="2015-11" db="EMBL/GenBank/DDBJ databases">
        <authorList>
            <person name="Zhang Y."/>
            <person name="Guo Z."/>
        </authorList>
    </citation>
    <scope>NUCLEOTIDE SEQUENCE [LARGE SCALE GENOMIC DNA]</scope>
    <source>
        <strain evidence="6 7">KCTC 32221</strain>
    </source>
</reference>
<comment type="similarity">
    <text evidence="2 4">Belongs to the pyridoxal phosphate-binding protein YggS/PROSC family.</text>
</comment>
<protein>
    <recommendedName>
        <fullName evidence="2">Pyridoxal phosphate homeostasis protein</fullName>
        <shortName evidence="2">PLP homeostasis protein</shortName>
    </recommendedName>
</protein>
<dbReference type="PROSITE" id="PS01211">
    <property type="entry name" value="UPF0001"/>
    <property type="match status" value="1"/>
</dbReference>
<evidence type="ECO:0000259" key="5">
    <source>
        <dbReference type="Pfam" id="PF01168"/>
    </source>
</evidence>
<dbReference type="PANTHER" id="PTHR10146">
    <property type="entry name" value="PROLINE SYNTHETASE CO-TRANSCRIBED BACTERIAL HOMOLOG PROTEIN"/>
    <property type="match status" value="1"/>
</dbReference>
<dbReference type="EMBL" id="CP013189">
    <property type="protein sequence ID" value="ALO45083.1"/>
    <property type="molecule type" value="Genomic_DNA"/>
</dbReference>
<dbReference type="InterPro" id="IPR029066">
    <property type="entry name" value="PLP-binding_barrel"/>
</dbReference>